<feature type="region of interest" description="Disordered" evidence="1">
    <location>
        <begin position="128"/>
        <end position="153"/>
    </location>
</feature>
<keyword evidence="3" id="KW-1185">Reference proteome</keyword>
<evidence type="ECO:0000313" key="2">
    <source>
        <dbReference type="EMBL" id="GMS79012.1"/>
    </source>
</evidence>
<sequence>MASHRRTSRTPKPVFKKEVEEEEQDPVFEPSHFAKKLAELKELKKKHNSMRGERDLRESNVYKLETSFLKDFQDYQVAAVQAGVMKEEDLEPLGRLFTESSCSWLEALARLPKLDNDDADFSEYGGAEVVEQMPRGEVTDSAPDEVIGQESEA</sequence>
<evidence type="ECO:0000256" key="1">
    <source>
        <dbReference type="SAM" id="MobiDB-lite"/>
    </source>
</evidence>
<name>A0AAV5S975_9BILA</name>
<reference evidence="2" key="1">
    <citation type="submission" date="2023-10" db="EMBL/GenBank/DDBJ databases">
        <title>Genome assembly of Pristionchus species.</title>
        <authorList>
            <person name="Yoshida K."/>
            <person name="Sommer R.J."/>
        </authorList>
    </citation>
    <scope>NUCLEOTIDE SEQUENCE</scope>
    <source>
        <strain evidence="2">RS0144</strain>
    </source>
</reference>
<accession>A0AAV5S975</accession>
<protein>
    <submittedName>
        <fullName evidence="2">Uncharacterized protein</fullName>
    </submittedName>
</protein>
<proteinExistence type="predicted"/>
<evidence type="ECO:0000313" key="3">
    <source>
        <dbReference type="Proteomes" id="UP001432027"/>
    </source>
</evidence>
<gene>
    <name evidence="2" type="ORF">PENTCL1PPCAC_1187</name>
</gene>
<dbReference type="AlphaFoldDB" id="A0AAV5S975"/>
<feature type="region of interest" description="Disordered" evidence="1">
    <location>
        <begin position="1"/>
        <end position="27"/>
    </location>
</feature>
<feature type="non-terminal residue" evidence="2">
    <location>
        <position position="153"/>
    </location>
</feature>
<comment type="caution">
    <text evidence="2">The sequence shown here is derived from an EMBL/GenBank/DDBJ whole genome shotgun (WGS) entry which is preliminary data.</text>
</comment>
<dbReference type="Proteomes" id="UP001432027">
    <property type="component" value="Unassembled WGS sequence"/>
</dbReference>
<dbReference type="EMBL" id="BTSX01000001">
    <property type="protein sequence ID" value="GMS79012.1"/>
    <property type="molecule type" value="Genomic_DNA"/>
</dbReference>
<organism evidence="2 3">
    <name type="scientific">Pristionchus entomophagus</name>
    <dbReference type="NCBI Taxonomy" id="358040"/>
    <lineage>
        <taxon>Eukaryota</taxon>
        <taxon>Metazoa</taxon>
        <taxon>Ecdysozoa</taxon>
        <taxon>Nematoda</taxon>
        <taxon>Chromadorea</taxon>
        <taxon>Rhabditida</taxon>
        <taxon>Rhabditina</taxon>
        <taxon>Diplogasteromorpha</taxon>
        <taxon>Diplogasteroidea</taxon>
        <taxon>Neodiplogasteridae</taxon>
        <taxon>Pristionchus</taxon>
    </lineage>
</organism>